<dbReference type="SUPFAM" id="SSF48371">
    <property type="entry name" value="ARM repeat"/>
    <property type="match status" value="1"/>
</dbReference>
<dbReference type="AlphaFoldDB" id="A0A3S3P4T1"/>
<dbReference type="GO" id="GO:0005829">
    <property type="term" value="C:cytosol"/>
    <property type="evidence" value="ECO:0007669"/>
    <property type="project" value="TreeGrafter"/>
</dbReference>
<evidence type="ECO:0000256" key="2">
    <source>
        <dbReference type="ARBA" id="ARBA00022694"/>
    </source>
</evidence>
<evidence type="ECO:0000259" key="3">
    <source>
        <dbReference type="Pfam" id="PF10350"/>
    </source>
</evidence>
<feature type="domain" description="tRNA (32-2'-O)-methyltransferase regulator THADA-like C-terminal TPR repeats region" evidence="4">
    <location>
        <begin position="238"/>
        <end position="390"/>
    </location>
</feature>
<dbReference type="InterPro" id="IPR016024">
    <property type="entry name" value="ARM-type_fold"/>
</dbReference>
<dbReference type="InterPro" id="IPR056842">
    <property type="entry name" value="THADA-like_TPR_C"/>
</dbReference>
<sequence length="681" mass="77076">MSLTLDNIITENLGSHDLSSISLEFQSLLSYYWLNVKESCMLLSKMVQLLDEYSVKSLSDEEILEIGECLVDVLFRCRHKGAIEACAIALTNYSKAVLSLRSKFNGLKNPVQLLLNETLEVLKNCSSLANITRRSAGIAMIIQSILCGEAIFLSENSSSVKKQDVGLFITAVNELISIINSHDNYVVRKNTDHPKALSMHILKTIISTNVLANFSYSYLEKLIELCINGLGSREWTIRNASLQLFGGCCLRILGQNKAGEDSSFASFAGTLTCKELFAKFPSLINVIDRCLNEANSQKSIKKSPQTLFPVLSLLNSLSICGLDSTVSLSIKTFLLEFLSHPFWKIRSLAARSLISVTNFDELESNIKAILEKDRISSNHLHGLMLTIKNLKTAQAMCGLESSETSNCLLSKIEPCLRKNKILHSYYYNFFKDDVHLSAEENDSDLKIGIPSFRKTPLNLWLQSIYDLSEAEQVEDTRMAASQAIIQNISEIIAAMKDEDEYIFLLYDILFRFLQDEESSLRSNGSKLVQYFLNETFVPSFNYAFDLIVRKSLLNNRRRSKTVSYLWQKLESVPSILDTYSQTLDASVIIFEEEDRNMFSENIMQNIVFHSALDNLLQKSSALHLSKESLNLFQDEVNFLLNENMTIVRVMNLSINKLSKFYQSLVSFQLRDCIIFILDVTD</sequence>
<name>A0A3S3P4T1_9ACAR</name>
<dbReference type="OrthoDB" id="6614653at2759"/>
<dbReference type="InterPro" id="IPR019442">
    <property type="entry name" value="THADA/TRM732_DUF2428"/>
</dbReference>
<keyword evidence="2" id="KW-0819">tRNA processing</keyword>
<dbReference type="PANTHER" id="PTHR14387">
    <property type="entry name" value="THADA/DEATH RECEPTOR INTERACTING PROTEIN"/>
    <property type="match status" value="1"/>
</dbReference>
<comment type="caution">
    <text evidence="5">The sequence shown here is derived from an EMBL/GenBank/DDBJ whole genome shotgun (WGS) entry which is preliminary data.</text>
</comment>
<proteinExistence type="inferred from homology"/>
<organism evidence="5 6">
    <name type="scientific">Dinothrombium tinctorium</name>
    <dbReference type="NCBI Taxonomy" id="1965070"/>
    <lineage>
        <taxon>Eukaryota</taxon>
        <taxon>Metazoa</taxon>
        <taxon>Ecdysozoa</taxon>
        <taxon>Arthropoda</taxon>
        <taxon>Chelicerata</taxon>
        <taxon>Arachnida</taxon>
        <taxon>Acari</taxon>
        <taxon>Acariformes</taxon>
        <taxon>Trombidiformes</taxon>
        <taxon>Prostigmata</taxon>
        <taxon>Anystina</taxon>
        <taxon>Parasitengona</taxon>
        <taxon>Trombidioidea</taxon>
        <taxon>Trombidiidae</taxon>
        <taxon>Dinothrombium</taxon>
    </lineage>
</organism>
<comment type="similarity">
    <text evidence="1">Belongs to the THADA family.</text>
</comment>
<dbReference type="PANTHER" id="PTHR14387:SF0">
    <property type="entry name" value="DUF2428 DOMAIN-CONTAINING PROTEIN"/>
    <property type="match status" value="1"/>
</dbReference>
<dbReference type="Proteomes" id="UP000285301">
    <property type="component" value="Unassembled WGS sequence"/>
</dbReference>
<gene>
    <name evidence="5" type="ORF">B4U79_18022</name>
</gene>
<evidence type="ECO:0000313" key="5">
    <source>
        <dbReference type="EMBL" id="RWS12124.1"/>
    </source>
</evidence>
<feature type="domain" description="DUF2428" evidence="3">
    <location>
        <begin position="18"/>
        <end position="236"/>
    </location>
</feature>
<evidence type="ECO:0000313" key="6">
    <source>
        <dbReference type="Proteomes" id="UP000285301"/>
    </source>
</evidence>
<dbReference type="GO" id="GO:0030488">
    <property type="term" value="P:tRNA methylation"/>
    <property type="evidence" value="ECO:0007669"/>
    <property type="project" value="TreeGrafter"/>
</dbReference>
<keyword evidence="6" id="KW-1185">Reference proteome</keyword>
<reference evidence="5 6" key="1">
    <citation type="journal article" date="2018" name="Gigascience">
        <title>Genomes of trombidid mites reveal novel predicted allergens and laterally-transferred genes associated with secondary metabolism.</title>
        <authorList>
            <person name="Dong X."/>
            <person name="Chaisiri K."/>
            <person name="Xia D."/>
            <person name="Armstrong S.D."/>
            <person name="Fang Y."/>
            <person name="Donnelly M.J."/>
            <person name="Kadowaki T."/>
            <person name="McGarry J.W."/>
            <person name="Darby A.C."/>
            <person name="Makepeace B.L."/>
        </authorList>
    </citation>
    <scope>NUCLEOTIDE SEQUENCE [LARGE SCALE GENOMIC DNA]</scope>
    <source>
        <strain evidence="5">UoL-WK</strain>
    </source>
</reference>
<dbReference type="Pfam" id="PF10350">
    <property type="entry name" value="DUF2428"/>
    <property type="match status" value="1"/>
</dbReference>
<dbReference type="EMBL" id="NCKU01001426">
    <property type="protein sequence ID" value="RWS12124.1"/>
    <property type="molecule type" value="Genomic_DNA"/>
</dbReference>
<evidence type="ECO:0000256" key="1">
    <source>
        <dbReference type="ARBA" id="ARBA00010409"/>
    </source>
</evidence>
<dbReference type="InterPro" id="IPR051954">
    <property type="entry name" value="tRNA_methyltransferase_THADA"/>
</dbReference>
<evidence type="ECO:0000259" key="4">
    <source>
        <dbReference type="Pfam" id="PF25151"/>
    </source>
</evidence>
<dbReference type="Pfam" id="PF25151">
    <property type="entry name" value="TPR_Trm732_C"/>
    <property type="match status" value="1"/>
</dbReference>
<dbReference type="STRING" id="1965070.A0A3S3P4T1"/>
<protein>
    <submittedName>
        <fullName evidence="5">Thyroid adenoma-associated protein-like protein</fullName>
    </submittedName>
</protein>
<accession>A0A3S3P4T1</accession>